<dbReference type="InterPro" id="IPR017932">
    <property type="entry name" value="GATase_2_dom"/>
</dbReference>
<evidence type="ECO:0000313" key="4">
    <source>
        <dbReference type="Proteomes" id="UP000278149"/>
    </source>
</evidence>
<dbReference type="Gene3D" id="3.60.20.10">
    <property type="entry name" value="Glutamine Phosphoribosylpyrophosphate, subunit 1, domain 1"/>
    <property type="match status" value="1"/>
</dbReference>
<dbReference type="SUPFAM" id="SSF56235">
    <property type="entry name" value="N-terminal nucleophile aminohydrolases (Ntn hydrolases)"/>
    <property type="match status" value="1"/>
</dbReference>
<dbReference type="Pfam" id="PF13230">
    <property type="entry name" value="GATase_4"/>
    <property type="match status" value="1"/>
</dbReference>
<gene>
    <name evidence="3" type="ORF">D9Q81_07030</name>
</gene>
<evidence type="ECO:0000259" key="2">
    <source>
        <dbReference type="PROSITE" id="PS51278"/>
    </source>
</evidence>
<dbReference type="AlphaFoldDB" id="A0A429G2Q0"/>
<name>A0A429G2Q0_9CREN</name>
<dbReference type="InterPro" id="IPR029055">
    <property type="entry name" value="Ntn_hydrolases_N"/>
</dbReference>
<dbReference type="Proteomes" id="UP000278149">
    <property type="component" value="Unassembled WGS sequence"/>
</dbReference>
<keyword evidence="1 3" id="KW-0315">Glutamine amidotransferase</keyword>
<dbReference type="PROSITE" id="PS51278">
    <property type="entry name" value="GATASE_TYPE_2"/>
    <property type="match status" value="1"/>
</dbReference>
<evidence type="ECO:0000256" key="1">
    <source>
        <dbReference type="ARBA" id="ARBA00022962"/>
    </source>
</evidence>
<accession>A0A429G2Q0</accession>
<dbReference type="PANTHER" id="PTHR42824">
    <property type="entry name" value="GLUTAMINE AMIDOTRANSFERASE"/>
    <property type="match status" value="1"/>
</dbReference>
<feature type="domain" description="Glutamine amidotransferase type-2" evidence="2">
    <location>
        <begin position="2"/>
        <end position="257"/>
    </location>
</feature>
<dbReference type="PANTHER" id="PTHR42824:SF1">
    <property type="entry name" value="GLUTAMINE AMIDOTRANSFERASE YAFJ-RELATED"/>
    <property type="match status" value="1"/>
</dbReference>
<comment type="caution">
    <text evidence="3">The sequence shown here is derived from an EMBL/GenBank/DDBJ whole genome shotgun (WGS) entry which is preliminary data.</text>
</comment>
<reference evidence="3 4" key="1">
    <citation type="submission" date="2018-10" db="EMBL/GenBank/DDBJ databases">
        <title>Co-occurring genomic capacity for anaerobic methane metabolism and dissimilatory sulfite reduction discovered in the Korarchaeota.</title>
        <authorList>
            <person name="Mckay L.J."/>
            <person name="Dlakic M."/>
            <person name="Fields M.W."/>
            <person name="Delmont T.O."/>
            <person name="Eren A.M."/>
            <person name="Jay Z.J."/>
            <person name="Klingelsmith K.B."/>
            <person name="Rusch D.B."/>
            <person name="Inskeep W.P."/>
        </authorList>
    </citation>
    <scope>NUCLEOTIDE SEQUENCE [LARGE SCALE GENOMIC DNA]</scope>
    <source>
        <strain evidence="3 4">WS</strain>
    </source>
</reference>
<protein>
    <submittedName>
        <fullName evidence="3">Class II glutamine amidotransferase</fullName>
    </submittedName>
</protein>
<dbReference type="InterPro" id="IPR026869">
    <property type="entry name" value="EgtC-like"/>
</dbReference>
<dbReference type="EMBL" id="RCOR01000037">
    <property type="protein sequence ID" value="RSN68029.1"/>
    <property type="molecule type" value="Genomic_DNA"/>
</dbReference>
<proteinExistence type="predicted"/>
<sequence>MCRILLLIGSDSSEANSLLDALAKASECDPLLSKLRGEECPKHDDGWGYALIGSKDGRKLSRYYRSTSPIFEDGELEVLKGSLNNLDSFYLIAHSRKMSKGEVSIFNTHPFHYSHKGFDLWFAHNGAVDDVELAAEMGLSYSEDTSDSYYLGSYIYERIDDIASAFSRAKRFVKEGSAMNTILLADKPLISVATAYYLAEGSKIDYYRLFMSDGENKAVFSSSIGEYIDLRYEELRNGFGIIFSMKNGEIDSKIFEI</sequence>
<dbReference type="RefSeq" id="WP_125742282.1">
    <property type="nucleotide sequence ID" value="NZ_RCOR01000037.1"/>
</dbReference>
<keyword evidence="3" id="KW-0808">Transferase</keyword>
<dbReference type="GO" id="GO:0016740">
    <property type="term" value="F:transferase activity"/>
    <property type="evidence" value="ECO:0007669"/>
    <property type="project" value="UniProtKB-KW"/>
</dbReference>
<organism evidence="3 4">
    <name type="scientific">Candidatus Korarchaeum cryptofilum</name>
    <dbReference type="NCBI Taxonomy" id="498846"/>
    <lineage>
        <taxon>Archaea</taxon>
        <taxon>Thermoproteota</taxon>
        <taxon>Candidatus Korarchaeia</taxon>
        <taxon>Candidatus Korarchaeales</taxon>
        <taxon>Candidatus Korarchaeaceae</taxon>
        <taxon>Candidatus Korarchaeum</taxon>
    </lineage>
</organism>
<evidence type="ECO:0000313" key="3">
    <source>
        <dbReference type="EMBL" id="RSN68029.1"/>
    </source>
</evidence>